<comment type="cofactor">
    <cofactor evidence="16 19">
        <name>Ca(2+)</name>
        <dbReference type="ChEBI" id="CHEBI:29108"/>
    </cofactor>
    <text evidence="16 19">Binds 2 calcium ions per subunit.</text>
</comment>
<feature type="binding site" evidence="16">
    <location>
        <position position="268"/>
    </location>
    <ligand>
        <name>Ca(2+)</name>
        <dbReference type="ChEBI" id="CHEBI:29108"/>
        <label>2</label>
    </ligand>
</feature>
<dbReference type="Gramene" id="TraesCS7D02G370000.2">
    <property type="protein sequence ID" value="TraesCS7D02G370000.2"/>
    <property type="gene ID" value="TraesCS7D02G370000"/>
</dbReference>
<dbReference type="Gramene" id="TraesRN7D0100896900.1">
    <property type="protein sequence ID" value="TraesRN7D0100896900.1"/>
    <property type="gene ID" value="TraesRN7D0100896900"/>
</dbReference>
<dbReference type="Gramene" id="TraesPARA_EIv1.0_2596470.2">
    <property type="protein sequence ID" value="TraesPARA_EIv1.0_2596470.2.CDS"/>
    <property type="gene ID" value="TraesPARA_EIv1.0_2596470"/>
</dbReference>
<evidence type="ECO:0000256" key="15">
    <source>
        <dbReference type="PIRSR" id="PIRSR600823-2"/>
    </source>
</evidence>
<evidence type="ECO:0000256" key="19">
    <source>
        <dbReference type="RuleBase" id="RU362060"/>
    </source>
</evidence>
<keyword evidence="9 16" id="KW-0408">Iron</keyword>
<name>A0A3B6TUA8_WHEAT</name>
<feature type="disulfide bond" evidence="18">
    <location>
        <begin position="230"/>
        <end position="255"/>
    </location>
</feature>
<comment type="function">
    <text evidence="19">Removal of H(2)O(2), oxidation of toxic reductants, biosynthesis and degradation of lignin, suberization, auxin catabolism, response to environmental stresses such as wounding, pathogen attack and oxidative stress.</text>
</comment>
<dbReference type="InterPro" id="IPR002016">
    <property type="entry name" value="Haem_peroxidase"/>
</dbReference>
<dbReference type="PANTHER" id="PTHR31388:SF262">
    <property type="entry name" value="PEROXIDASE"/>
    <property type="match status" value="1"/>
</dbReference>
<feature type="chain" id="PRO_5043076846" description="Peroxidase" evidence="19">
    <location>
        <begin position="23"/>
        <end position="349"/>
    </location>
</feature>
<evidence type="ECO:0000256" key="6">
    <source>
        <dbReference type="ARBA" id="ARBA00022723"/>
    </source>
</evidence>
<keyword evidence="11" id="KW-0325">Glycoprotein</keyword>
<keyword evidence="19" id="KW-0732">Signal</keyword>
<keyword evidence="5 19" id="KW-0349">Heme</keyword>
<dbReference type="PROSITE" id="PS50873">
    <property type="entry name" value="PEROXIDASE_4"/>
    <property type="match status" value="1"/>
</dbReference>
<feature type="binding site" evidence="16">
    <location>
        <position position="271"/>
    </location>
    <ligand>
        <name>Ca(2+)</name>
        <dbReference type="ChEBI" id="CHEBI:29108"/>
        <label>2</label>
    </ligand>
</feature>
<evidence type="ECO:0000256" key="10">
    <source>
        <dbReference type="ARBA" id="ARBA00023157"/>
    </source>
</evidence>
<sequence length="349" mass="37755">MAGPTLMHCLLAVSLLSSVAHAQLSTTFYSRSCPSMENTVWAVMKHAVVKDRRMGASLLRLFFHDCFVQVMSHDSSHLTIQSITEYTNNVVSHSSHDNSDMHVLQGCDGSVLLDAGSEKAAGPNANSLRGFEVIDAIKARVEAACPGVVSCADILALAARDGTFLLHGPTWAVPLGRRDSTTASQSLANFNLPSVNSSLATLISMFARQGLSPTDMTALSGAHTVGQARCTTFRDRIYGNSNMDATFARRQQRTCPLSGGENNLAPLDAQTPRAFDNAYYQNLMAHRGLFRSDQELFSGGSQDALVRQYSANPALFRSDFVKAMVKMGNINPLTGTAGQIRRNCRFVNS</sequence>
<dbReference type="Proteomes" id="UP000019116">
    <property type="component" value="Chromosome 7D"/>
</dbReference>
<dbReference type="GO" id="GO:0004601">
    <property type="term" value="F:peroxidase activity"/>
    <property type="evidence" value="ECO:0000318"/>
    <property type="project" value="GO_Central"/>
</dbReference>
<dbReference type="InterPro" id="IPR010255">
    <property type="entry name" value="Haem_peroxidase_sf"/>
</dbReference>
<organism evidence="21">
    <name type="scientific">Triticum aestivum</name>
    <name type="common">Wheat</name>
    <dbReference type="NCBI Taxonomy" id="4565"/>
    <lineage>
        <taxon>Eukaryota</taxon>
        <taxon>Viridiplantae</taxon>
        <taxon>Streptophyta</taxon>
        <taxon>Embryophyta</taxon>
        <taxon>Tracheophyta</taxon>
        <taxon>Spermatophyta</taxon>
        <taxon>Magnoliopsida</taxon>
        <taxon>Liliopsida</taxon>
        <taxon>Poales</taxon>
        <taxon>Poaceae</taxon>
        <taxon>BOP clade</taxon>
        <taxon>Pooideae</taxon>
        <taxon>Triticodae</taxon>
        <taxon>Triticeae</taxon>
        <taxon>Triticinae</taxon>
        <taxon>Triticum</taxon>
    </lineage>
</organism>
<feature type="binding site" evidence="16">
    <location>
        <position position="65"/>
    </location>
    <ligand>
        <name>Ca(2+)</name>
        <dbReference type="ChEBI" id="CHEBI:29108"/>
        <label>1</label>
    </ligand>
</feature>
<keyword evidence="8 19" id="KW-0560">Oxidoreductase</keyword>
<dbReference type="GO" id="GO:0020037">
    <property type="term" value="F:heme binding"/>
    <property type="evidence" value="ECO:0007669"/>
    <property type="project" value="UniProtKB-UniRule"/>
</dbReference>
<evidence type="ECO:0000256" key="16">
    <source>
        <dbReference type="PIRSR" id="PIRSR600823-3"/>
    </source>
</evidence>
<dbReference type="STRING" id="4565.A0A3B6TUA8"/>
<feature type="binding site" evidence="16">
    <location>
        <position position="110"/>
    </location>
    <ligand>
        <name>Ca(2+)</name>
        <dbReference type="ChEBI" id="CHEBI:29108"/>
        <label>1</label>
    </ligand>
</feature>
<feature type="disulfide bond" evidence="18">
    <location>
        <begin position="151"/>
        <end position="344"/>
    </location>
</feature>
<comment type="catalytic activity">
    <reaction evidence="1 19">
        <text>2 a phenolic donor + H2O2 = 2 a phenolic radical donor + 2 H2O</text>
        <dbReference type="Rhea" id="RHEA:56136"/>
        <dbReference type="ChEBI" id="CHEBI:15377"/>
        <dbReference type="ChEBI" id="CHEBI:16240"/>
        <dbReference type="ChEBI" id="CHEBI:139520"/>
        <dbReference type="ChEBI" id="CHEBI:139521"/>
        <dbReference type="EC" id="1.11.1.7"/>
    </reaction>
</comment>
<evidence type="ECO:0000313" key="22">
    <source>
        <dbReference type="Proteomes" id="UP000019116"/>
    </source>
</evidence>
<feature type="active site" description="Proton acceptor" evidence="14">
    <location>
        <position position="64"/>
    </location>
</feature>
<feature type="binding site" evidence="15">
    <location>
        <position position="193"/>
    </location>
    <ligand>
        <name>substrate</name>
    </ligand>
</feature>
<keyword evidence="13 19" id="KW-0376">Hydrogen peroxide</keyword>
<protein>
    <recommendedName>
        <fullName evidence="3 19">Peroxidase</fullName>
        <ecNumber evidence="3 19">1.11.1.7</ecNumber>
    </recommendedName>
</protein>
<proteinExistence type="inferred from homology"/>
<feature type="binding site" evidence="16">
    <location>
        <position position="276"/>
    </location>
    <ligand>
        <name>Ca(2+)</name>
        <dbReference type="ChEBI" id="CHEBI:29108"/>
        <label>2</label>
    </ligand>
</feature>
<dbReference type="SMR" id="A0A3B6TUA8"/>
<reference evidence="21" key="2">
    <citation type="submission" date="2018-10" db="UniProtKB">
        <authorList>
            <consortium name="EnsemblPlants"/>
        </authorList>
    </citation>
    <scope>IDENTIFICATION</scope>
</reference>
<feature type="binding site" evidence="16">
    <location>
        <position position="106"/>
    </location>
    <ligand>
        <name>Ca(2+)</name>
        <dbReference type="ChEBI" id="CHEBI:29108"/>
        <label>1</label>
    </ligand>
</feature>
<dbReference type="AlphaFoldDB" id="A0A3B6TUA8"/>
<feature type="disulfide bond" evidence="18">
    <location>
        <begin position="33"/>
        <end position="145"/>
    </location>
</feature>
<evidence type="ECO:0000256" key="1">
    <source>
        <dbReference type="ARBA" id="ARBA00000189"/>
    </source>
</evidence>
<feature type="site" description="Transition state stabilizer" evidence="17">
    <location>
        <position position="60"/>
    </location>
</feature>
<evidence type="ECO:0000256" key="8">
    <source>
        <dbReference type="ARBA" id="ARBA00023002"/>
    </source>
</evidence>
<dbReference type="PROSITE" id="PS00436">
    <property type="entry name" value="PEROXIDASE_2"/>
    <property type="match status" value="1"/>
</dbReference>
<dbReference type="Gene3D" id="1.10.420.10">
    <property type="entry name" value="Peroxidase, domain 2"/>
    <property type="match status" value="1"/>
</dbReference>
<evidence type="ECO:0000256" key="7">
    <source>
        <dbReference type="ARBA" id="ARBA00022837"/>
    </source>
</evidence>
<dbReference type="CDD" id="cd00693">
    <property type="entry name" value="secretory_peroxidase"/>
    <property type="match status" value="1"/>
</dbReference>
<keyword evidence="7 16" id="KW-0106">Calcium</keyword>
<dbReference type="Gene3D" id="1.10.520.10">
    <property type="match status" value="1"/>
</dbReference>
<evidence type="ECO:0000313" key="21">
    <source>
        <dbReference type="EnsemblPlants" id="TraesCS7D02G370000.2"/>
    </source>
</evidence>
<dbReference type="PRINTS" id="PR00461">
    <property type="entry name" value="PLPEROXIDASE"/>
</dbReference>
<dbReference type="EnsemblPlants" id="TraesCS7D02G370000.2">
    <property type="protein sequence ID" value="TraesCS7D02G370000.2"/>
    <property type="gene ID" value="TraesCS7D02G370000"/>
</dbReference>
<comment type="cofactor">
    <cofactor evidence="16 19">
        <name>heme b</name>
        <dbReference type="ChEBI" id="CHEBI:60344"/>
    </cofactor>
    <text evidence="16 19">Binds 1 heme b (iron(II)-protoporphyrin IX) group per subunit.</text>
</comment>
<evidence type="ECO:0000256" key="11">
    <source>
        <dbReference type="ARBA" id="ARBA00023180"/>
    </source>
</evidence>
<dbReference type="InterPro" id="IPR000823">
    <property type="entry name" value="Peroxidase_pln"/>
</dbReference>
<keyword evidence="4 19" id="KW-0575">Peroxidase</keyword>
<dbReference type="EC" id="1.11.1.7" evidence="3 19"/>
<dbReference type="PANTHER" id="PTHR31388">
    <property type="entry name" value="PEROXIDASE 72-RELATED"/>
    <property type="match status" value="1"/>
</dbReference>
<evidence type="ECO:0000256" key="2">
    <source>
        <dbReference type="ARBA" id="ARBA00006873"/>
    </source>
</evidence>
<dbReference type="InterPro" id="IPR033905">
    <property type="entry name" value="Secretory_peroxidase"/>
</dbReference>
<dbReference type="GO" id="GO:0140825">
    <property type="term" value="F:lactoperoxidase activity"/>
    <property type="evidence" value="ECO:0007669"/>
    <property type="project" value="UniProtKB-EC"/>
</dbReference>
<comment type="subcellular location">
    <subcellularLocation>
        <location evidence="19">Secreted</location>
    </subcellularLocation>
</comment>
<evidence type="ECO:0000256" key="9">
    <source>
        <dbReference type="ARBA" id="ARBA00023004"/>
    </source>
</evidence>
<evidence type="ECO:0000259" key="20">
    <source>
        <dbReference type="PROSITE" id="PS50873"/>
    </source>
</evidence>
<evidence type="ECO:0000256" key="4">
    <source>
        <dbReference type="ARBA" id="ARBA00022559"/>
    </source>
</evidence>
<comment type="similarity">
    <text evidence="2">Belongs to the peroxidase family. Ascorbate peroxidase subfamily.</text>
</comment>
<dbReference type="PRINTS" id="PR00458">
    <property type="entry name" value="PEROXIDASE"/>
</dbReference>
<keyword evidence="12" id="KW-0873">Pyrrolidone carboxylic acid</keyword>
<evidence type="ECO:0000256" key="3">
    <source>
        <dbReference type="ARBA" id="ARBA00012313"/>
    </source>
</evidence>
<dbReference type="PROSITE" id="PS00435">
    <property type="entry name" value="PEROXIDASE_1"/>
    <property type="match status" value="1"/>
</dbReference>
<dbReference type="SUPFAM" id="SSF48113">
    <property type="entry name" value="Heme-dependent peroxidases"/>
    <property type="match status" value="1"/>
</dbReference>
<evidence type="ECO:0000256" key="5">
    <source>
        <dbReference type="ARBA" id="ARBA00022617"/>
    </source>
</evidence>
<feature type="signal peptide" evidence="19">
    <location>
        <begin position="1"/>
        <end position="22"/>
    </location>
</feature>
<dbReference type="GO" id="GO:0005576">
    <property type="term" value="C:extracellular region"/>
    <property type="evidence" value="ECO:0007669"/>
    <property type="project" value="UniProtKB-SubCell"/>
</dbReference>
<keyword evidence="22" id="KW-1185">Reference proteome</keyword>
<evidence type="ECO:0000256" key="14">
    <source>
        <dbReference type="PIRSR" id="PIRSR600823-1"/>
    </source>
</evidence>
<evidence type="ECO:0000256" key="18">
    <source>
        <dbReference type="PIRSR" id="PIRSR600823-5"/>
    </source>
</evidence>
<reference evidence="21" key="1">
    <citation type="submission" date="2018-08" db="EMBL/GenBank/DDBJ databases">
        <authorList>
            <person name="Rossello M."/>
        </authorList>
    </citation>
    <scope>NUCLEOTIDE SEQUENCE [LARGE SCALE GENOMIC DNA]</scope>
    <source>
        <strain evidence="21">cv. Chinese Spring</strain>
    </source>
</reference>
<gene>
    <name evidence="21" type="primary">LOC123167286</name>
</gene>
<feature type="domain" description="Plant heme peroxidase family profile" evidence="20">
    <location>
        <begin position="23"/>
        <end position="348"/>
    </location>
</feature>
<dbReference type="Gramene" id="TraesCS7D03G0873000.1">
    <property type="protein sequence ID" value="TraesCS7D03G0873000.1.CDS"/>
    <property type="gene ID" value="TraesCS7D03G0873000"/>
</dbReference>
<feature type="binding site" evidence="16">
    <location>
        <position position="224"/>
    </location>
    <ligand>
        <name>Ca(2+)</name>
        <dbReference type="ChEBI" id="CHEBI:29108"/>
        <label>2</label>
    </ligand>
</feature>
<comment type="similarity">
    <text evidence="19">Belongs to the peroxidase family. Classical plant (class III) peroxidase subfamily.</text>
</comment>
<dbReference type="InterPro" id="IPR019794">
    <property type="entry name" value="Peroxidases_AS"/>
</dbReference>
<evidence type="ECO:0000256" key="12">
    <source>
        <dbReference type="ARBA" id="ARBA00023283"/>
    </source>
</evidence>
<dbReference type="Pfam" id="PF00141">
    <property type="entry name" value="peroxidase"/>
    <property type="match status" value="1"/>
</dbReference>
<feature type="binding site" evidence="16">
    <location>
        <position position="108"/>
    </location>
    <ligand>
        <name>Ca(2+)</name>
        <dbReference type="ChEBI" id="CHEBI:29108"/>
        <label>1</label>
    </ligand>
</feature>
<evidence type="ECO:0000256" key="17">
    <source>
        <dbReference type="PIRSR" id="PIRSR600823-4"/>
    </source>
</evidence>
<keyword evidence="10 18" id="KW-1015">Disulfide bond</keyword>
<accession>A0A3B6TUA8</accession>
<feature type="binding site" evidence="16">
    <location>
        <position position="118"/>
    </location>
    <ligand>
        <name>Ca(2+)</name>
        <dbReference type="ChEBI" id="CHEBI:29108"/>
        <label>1</label>
    </ligand>
</feature>
<dbReference type="GO" id="GO:0009505">
    <property type="term" value="C:plant-type cell wall"/>
    <property type="evidence" value="ECO:0000318"/>
    <property type="project" value="GO_Central"/>
</dbReference>
<dbReference type="GO" id="GO:0006979">
    <property type="term" value="P:response to oxidative stress"/>
    <property type="evidence" value="ECO:0007669"/>
    <property type="project" value="UniProtKB-UniRule"/>
</dbReference>
<dbReference type="FunFam" id="1.10.420.10:FF:000006">
    <property type="entry name" value="Peroxidase"/>
    <property type="match status" value="1"/>
</dbReference>
<feature type="disulfide bond" evidence="18">
    <location>
        <begin position="66"/>
        <end position="107"/>
    </location>
</feature>
<feature type="binding site" description="axial binding residue" evidence="16">
    <location>
        <position position="223"/>
    </location>
    <ligand>
        <name>heme b</name>
        <dbReference type="ChEBI" id="CHEBI:60344"/>
    </ligand>
    <ligandPart>
        <name>Fe</name>
        <dbReference type="ChEBI" id="CHEBI:18248"/>
    </ligandPart>
</feature>
<evidence type="ECO:0000256" key="13">
    <source>
        <dbReference type="ARBA" id="ARBA00023324"/>
    </source>
</evidence>
<dbReference type="GO" id="GO:0046872">
    <property type="term" value="F:metal ion binding"/>
    <property type="evidence" value="ECO:0007669"/>
    <property type="project" value="UniProtKB-UniRule"/>
</dbReference>
<keyword evidence="6 16" id="KW-0479">Metal-binding</keyword>
<dbReference type="OrthoDB" id="2113341at2759"/>
<dbReference type="InterPro" id="IPR019793">
    <property type="entry name" value="Peroxidases_heam-ligand_BS"/>
</dbReference>
<feature type="binding site" evidence="16">
    <location>
        <position position="68"/>
    </location>
    <ligand>
        <name>Ca(2+)</name>
        <dbReference type="ChEBI" id="CHEBI:29108"/>
        <label>1</label>
    </ligand>
</feature>
<keyword evidence="19" id="KW-0964">Secreted</keyword>
<dbReference type="GO" id="GO:0042744">
    <property type="term" value="P:hydrogen peroxide catabolic process"/>
    <property type="evidence" value="ECO:0007669"/>
    <property type="project" value="UniProtKB-KW"/>
</dbReference>